<sequence>MVRVLASVVALSILCGIQGAPAAKAAVKEATRSTSASAVTDDLITFEGAKNVVYQTAFYWVDLAKFYRDIVVAMLSKSMQGKYNQVVRDGNKYYSQAKDVYYAEVAPKIDPIIDAATTGATEVYSFVNEKQKALTAPSLKKMHAAYPATRGIAGPELTDRAVFIILSMALFRWAVRVLKALLLCVGFMFCSKRAKSVPSGESGSTEEAKAQHGKVDIMSTQISIIEAGTAGSTVIVRERQVPERSKFSVTGPTKEVGSSDYPGARCLMSAENLVK</sequence>
<evidence type="ECO:0000313" key="3">
    <source>
        <dbReference type="Proteomes" id="UP000007800"/>
    </source>
</evidence>
<feature type="signal peptide" evidence="1">
    <location>
        <begin position="1"/>
        <end position="19"/>
    </location>
</feature>
<feature type="chain" id="PRO_5002954281" evidence="1">
    <location>
        <begin position="20"/>
        <end position="275"/>
    </location>
</feature>
<dbReference type="Proteomes" id="UP000007800">
    <property type="component" value="Unassembled WGS sequence"/>
</dbReference>
<keyword evidence="1" id="KW-0732">Signal</keyword>
<evidence type="ECO:0000313" key="2">
    <source>
        <dbReference type="EMBL" id="EER13010.1"/>
    </source>
</evidence>
<keyword evidence="3" id="KW-1185">Reference proteome</keyword>
<name>C5KRA9_PERM5</name>
<dbReference type="AlphaFoldDB" id="C5KRA9"/>
<protein>
    <submittedName>
        <fullName evidence="2">Uncharacterized protein</fullName>
    </submittedName>
</protein>
<accession>C5KRA9</accession>
<dbReference type="RefSeq" id="XP_002781215.1">
    <property type="nucleotide sequence ID" value="XM_002781169.1"/>
</dbReference>
<reference evidence="2 3" key="1">
    <citation type="submission" date="2008-07" db="EMBL/GenBank/DDBJ databases">
        <authorList>
            <person name="El-Sayed N."/>
            <person name="Caler E."/>
            <person name="Inman J."/>
            <person name="Amedeo P."/>
            <person name="Hass B."/>
            <person name="Wortman J."/>
        </authorList>
    </citation>
    <scope>NUCLEOTIDE SEQUENCE [LARGE SCALE GENOMIC DNA]</scope>
    <source>
        <strain evidence="3">ATCC 50983 / TXsc</strain>
    </source>
</reference>
<dbReference type="EMBL" id="GG675767">
    <property type="protein sequence ID" value="EER13010.1"/>
    <property type="molecule type" value="Genomic_DNA"/>
</dbReference>
<proteinExistence type="predicted"/>
<dbReference type="InParanoid" id="C5KRA9"/>
<gene>
    <name evidence="2" type="ORF">Pmar_PMAR019539</name>
</gene>
<evidence type="ECO:0000256" key="1">
    <source>
        <dbReference type="SAM" id="SignalP"/>
    </source>
</evidence>
<dbReference type="GeneID" id="9056287"/>
<organism evidence="3">
    <name type="scientific">Perkinsus marinus (strain ATCC 50983 / TXsc)</name>
    <dbReference type="NCBI Taxonomy" id="423536"/>
    <lineage>
        <taxon>Eukaryota</taxon>
        <taxon>Sar</taxon>
        <taxon>Alveolata</taxon>
        <taxon>Perkinsozoa</taxon>
        <taxon>Perkinsea</taxon>
        <taxon>Perkinsida</taxon>
        <taxon>Perkinsidae</taxon>
        <taxon>Perkinsus</taxon>
    </lineage>
</organism>